<organism evidence="1 2">
    <name type="scientific">Kouleothrix aurantiaca</name>
    <dbReference type="NCBI Taxonomy" id="186479"/>
    <lineage>
        <taxon>Bacteria</taxon>
        <taxon>Bacillati</taxon>
        <taxon>Chloroflexota</taxon>
        <taxon>Chloroflexia</taxon>
        <taxon>Chloroflexales</taxon>
        <taxon>Roseiflexineae</taxon>
        <taxon>Roseiflexaceae</taxon>
        <taxon>Kouleothrix</taxon>
    </lineage>
</organism>
<gene>
    <name evidence="1" type="ORF">SE17_08510</name>
</gene>
<comment type="caution">
    <text evidence="1">The sequence shown here is derived from an EMBL/GenBank/DDBJ whole genome shotgun (WGS) entry which is preliminary data.</text>
</comment>
<reference evidence="1 2" key="1">
    <citation type="submission" date="2015-09" db="EMBL/GenBank/DDBJ databases">
        <title>Draft genome sequence of Kouleothrix aurantiaca JCM 19913.</title>
        <authorList>
            <person name="Hemp J."/>
        </authorList>
    </citation>
    <scope>NUCLEOTIDE SEQUENCE [LARGE SCALE GENOMIC DNA]</scope>
    <source>
        <strain evidence="1 2">COM-B</strain>
    </source>
</reference>
<name>A0A0P9D733_9CHLR</name>
<evidence type="ECO:0000313" key="2">
    <source>
        <dbReference type="Proteomes" id="UP000050509"/>
    </source>
</evidence>
<proteinExistence type="predicted"/>
<dbReference type="AlphaFoldDB" id="A0A0P9D733"/>
<protein>
    <submittedName>
        <fullName evidence="1">Uncharacterized protein</fullName>
    </submittedName>
</protein>
<sequence length="77" mass="8271">MHSVTSQISICGPVAEVEDLITTTRTLAFQPEVFRGDANLLSRMAIVKQQSDGALRRLKALVKSLLAASVANPAYVT</sequence>
<dbReference type="EMBL" id="LJCR01000212">
    <property type="protein sequence ID" value="KPV53639.1"/>
    <property type="molecule type" value="Genomic_DNA"/>
</dbReference>
<keyword evidence="2" id="KW-1185">Reference proteome</keyword>
<accession>A0A0P9D733</accession>
<evidence type="ECO:0000313" key="1">
    <source>
        <dbReference type="EMBL" id="KPV53639.1"/>
    </source>
</evidence>
<dbReference type="Proteomes" id="UP000050509">
    <property type="component" value="Unassembled WGS sequence"/>
</dbReference>